<keyword evidence="1" id="KW-0732">Signal</keyword>
<accession>A0A1Y3QU84</accession>
<dbReference type="RefSeq" id="WP_087402459.1">
    <property type="nucleotide sequence ID" value="NZ_NFHB01000005.1"/>
</dbReference>
<name>A0A1Y3QU84_9BACT</name>
<dbReference type="EMBL" id="NFHB01000005">
    <property type="protein sequence ID" value="OUN03166.1"/>
    <property type="molecule type" value="Genomic_DNA"/>
</dbReference>
<protein>
    <recommendedName>
        <fullName evidence="2">Bacterial Ig-like domain-containing protein</fullName>
    </recommendedName>
</protein>
<sequence length="255" mass="28434">MKRLLLFLLLAAGCTAAAQKRPATDGLSALQDSIWQWAADNKAADPVANAIYASAVNEPDGVIDVHMIRADTAMKARFRRCVHDSPLIRLHGFDPDTTPYPPAPEGAAPPDGLTMNAEYAFYPAGTEHIRLMIRHKGDSTVYFGSDYTVCRFQHGRWETLPVVNAWNSLLVGIGPNNPSRTEVPYPAPAAEYTYGFTARLAPRVYPARYARYRICKQVYKTCPYRPYLLTAEFTVTPFVPFTRFAEPAEGQDIQF</sequence>
<feature type="chain" id="PRO_5013096416" description="Bacterial Ig-like domain-containing protein" evidence="1">
    <location>
        <begin position="18"/>
        <end position="255"/>
    </location>
</feature>
<evidence type="ECO:0000313" key="3">
    <source>
        <dbReference type="EMBL" id="OUN03166.1"/>
    </source>
</evidence>
<organism evidence="3 4">
    <name type="scientific">Alistipes onderdonkii</name>
    <dbReference type="NCBI Taxonomy" id="328813"/>
    <lineage>
        <taxon>Bacteria</taxon>
        <taxon>Pseudomonadati</taxon>
        <taxon>Bacteroidota</taxon>
        <taxon>Bacteroidia</taxon>
        <taxon>Bacteroidales</taxon>
        <taxon>Rikenellaceae</taxon>
        <taxon>Alistipes</taxon>
    </lineage>
</organism>
<dbReference type="Pfam" id="PF20251">
    <property type="entry name" value="Big_14"/>
    <property type="match status" value="1"/>
</dbReference>
<dbReference type="InterPro" id="IPR046878">
    <property type="entry name" value="Big_14"/>
</dbReference>
<evidence type="ECO:0000259" key="2">
    <source>
        <dbReference type="Pfam" id="PF20251"/>
    </source>
</evidence>
<gene>
    <name evidence="3" type="ORF">B5G41_08990</name>
</gene>
<evidence type="ECO:0000313" key="4">
    <source>
        <dbReference type="Proteomes" id="UP000195772"/>
    </source>
</evidence>
<proteinExistence type="predicted"/>
<evidence type="ECO:0000256" key="1">
    <source>
        <dbReference type="SAM" id="SignalP"/>
    </source>
</evidence>
<dbReference type="eggNOG" id="ENOG502ZIY9">
    <property type="taxonomic scope" value="Bacteria"/>
</dbReference>
<feature type="domain" description="Bacterial Ig-like" evidence="2">
    <location>
        <begin position="112"/>
        <end position="185"/>
    </location>
</feature>
<dbReference type="AlphaFoldDB" id="A0A1Y3QU84"/>
<dbReference type="Proteomes" id="UP000195772">
    <property type="component" value="Unassembled WGS sequence"/>
</dbReference>
<reference evidence="4" key="1">
    <citation type="submission" date="2017-04" db="EMBL/GenBank/DDBJ databases">
        <title>Function of individual gut microbiota members based on whole genome sequencing of pure cultures obtained from chicken caecum.</title>
        <authorList>
            <person name="Medvecky M."/>
            <person name="Cejkova D."/>
            <person name="Polansky O."/>
            <person name="Karasova D."/>
            <person name="Kubasova T."/>
            <person name="Cizek A."/>
            <person name="Rychlik I."/>
        </authorList>
    </citation>
    <scope>NUCLEOTIDE SEQUENCE [LARGE SCALE GENOMIC DNA]</scope>
    <source>
        <strain evidence="4">An90</strain>
    </source>
</reference>
<dbReference type="OrthoDB" id="1005216at2"/>
<feature type="signal peptide" evidence="1">
    <location>
        <begin position="1"/>
        <end position="17"/>
    </location>
</feature>
<comment type="caution">
    <text evidence="3">The sequence shown here is derived from an EMBL/GenBank/DDBJ whole genome shotgun (WGS) entry which is preliminary data.</text>
</comment>